<dbReference type="InterPro" id="IPR009057">
    <property type="entry name" value="Homeodomain-like_sf"/>
</dbReference>
<dbReference type="Gene3D" id="1.10.10.60">
    <property type="entry name" value="Homeodomain-like"/>
    <property type="match status" value="1"/>
</dbReference>
<reference evidence="5" key="1">
    <citation type="submission" date="2022-03" db="EMBL/GenBank/DDBJ databases">
        <authorList>
            <person name="Sayadi A."/>
        </authorList>
    </citation>
    <scope>NUCLEOTIDE SEQUENCE</scope>
</reference>
<protein>
    <recommendedName>
        <fullName evidence="4">HTH CENPB-type domain-containing protein</fullName>
    </recommendedName>
</protein>
<accession>A0A9P0LFK9</accession>
<dbReference type="InterPro" id="IPR007889">
    <property type="entry name" value="HTH_Psq"/>
</dbReference>
<comment type="caution">
    <text evidence="5">The sequence shown here is derived from an EMBL/GenBank/DDBJ whole genome shotgun (WGS) entry which is preliminary data.</text>
</comment>
<dbReference type="AlphaFoldDB" id="A0A9P0LFK9"/>
<dbReference type="PANTHER" id="PTHR19303:SF74">
    <property type="entry name" value="POGO TRANSPOSABLE ELEMENT WITH KRAB DOMAIN"/>
    <property type="match status" value="1"/>
</dbReference>
<dbReference type="InterPro" id="IPR050863">
    <property type="entry name" value="CenT-Element_Derived"/>
</dbReference>
<dbReference type="Pfam" id="PF05225">
    <property type="entry name" value="HTH_psq"/>
    <property type="match status" value="1"/>
</dbReference>
<comment type="subcellular location">
    <subcellularLocation>
        <location evidence="1">Nucleus</location>
    </subcellularLocation>
</comment>
<proteinExistence type="predicted"/>
<dbReference type="Proteomes" id="UP001152888">
    <property type="component" value="Unassembled WGS sequence"/>
</dbReference>
<gene>
    <name evidence="5" type="ORF">ACAOBT_LOCUS23689</name>
</gene>
<keyword evidence="3" id="KW-0539">Nucleus</keyword>
<sequence>MPHKYIRKQSTPERGSCSPRAFSDAVDAVKNGDMGINEAAKAFGIPKTTFKRRLKANNTDKNDRSGPDCSLGSNAELKIVNHIKKLQKAGFAPTRTEVKIMAFNLAQRMGIPNKFNQKEGKAGQKWLELFLKRRPEISIRKSENTSIARALEMSRETVGNYFSDLERIMTEHNFYDKPGHIFNTDETGLQLNTRAGQVLAEKGSKCVPSVSPGEKGETISVIACCSAEGIFLPPYCIFKGKNGKGDWLEGMRPGSKIRMSEKSAYVNSDIFLEWLRTHFLPRKPPGKTLLI</sequence>
<evidence type="ECO:0000256" key="1">
    <source>
        <dbReference type="ARBA" id="ARBA00004123"/>
    </source>
</evidence>
<dbReference type="GO" id="GO:0003677">
    <property type="term" value="F:DNA binding"/>
    <property type="evidence" value="ECO:0007669"/>
    <property type="project" value="UniProtKB-KW"/>
</dbReference>
<evidence type="ECO:0000313" key="5">
    <source>
        <dbReference type="EMBL" id="CAH1997371.1"/>
    </source>
</evidence>
<keyword evidence="2" id="KW-0238">DNA-binding</keyword>
<dbReference type="PROSITE" id="PS51253">
    <property type="entry name" value="HTH_CENPB"/>
    <property type="match status" value="1"/>
</dbReference>
<keyword evidence="6" id="KW-1185">Reference proteome</keyword>
<feature type="domain" description="HTH CENPB-type" evidence="4">
    <location>
        <begin position="63"/>
        <end position="140"/>
    </location>
</feature>
<organism evidence="5 6">
    <name type="scientific">Acanthoscelides obtectus</name>
    <name type="common">Bean weevil</name>
    <name type="synonym">Bruchus obtectus</name>
    <dbReference type="NCBI Taxonomy" id="200917"/>
    <lineage>
        <taxon>Eukaryota</taxon>
        <taxon>Metazoa</taxon>
        <taxon>Ecdysozoa</taxon>
        <taxon>Arthropoda</taxon>
        <taxon>Hexapoda</taxon>
        <taxon>Insecta</taxon>
        <taxon>Pterygota</taxon>
        <taxon>Neoptera</taxon>
        <taxon>Endopterygota</taxon>
        <taxon>Coleoptera</taxon>
        <taxon>Polyphaga</taxon>
        <taxon>Cucujiformia</taxon>
        <taxon>Chrysomeloidea</taxon>
        <taxon>Chrysomelidae</taxon>
        <taxon>Bruchinae</taxon>
        <taxon>Bruchini</taxon>
        <taxon>Acanthoscelides</taxon>
    </lineage>
</organism>
<evidence type="ECO:0000256" key="2">
    <source>
        <dbReference type="ARBA" id="ARBA00023125"/>
    </source>
</evidence>
<dbReference type="PANTHER" id="PTHR19303">
    <property type="entry name" value="TRANSPOSON"/>
    <property type="match status" value="1"/>
</dbReference>
<dbReference type="GO" id="GO:0005634">
    <property type="term" value="C:nucleus"/>
    <property type="evidence" value="ECO:0007669"/>
    <property type="project" value="UniProtKB-SubCell"/>
</dbReference>
<evidence type="ECO:0000256" key="3">
    <source>
        <dbReference type="ARBA" id="ARBA00023242"/>
    </source>
</evidence>
<name>A0A9P0LFK9_ACAOB</name>
<dbReference type="Pfam" id="PF03184">
    <property type="entry name" value="DDE_1"/>
    <property type="match status" value="1"/>
</dbReference>
<evidence type="ECO:0000313" key="6">
    <source>
        <dbReference type="Proteomes" id="UP001152888"/>
    </source>
</evidence>
<dbReference type="OrthoDB" id="6778796at2759"/>
<dbReference type="InterPro" id="IPR006600">
    <property type="entry name" value="HTH_CenpB_DNA-bd_dom"/>
</dbReference>
<dbReference type="SUPFAM" id="SSF46689">
    <property type="entry name" value="Homeodomain-like"/>
    <property type="match status" value="1"/>
</dbReference>
<dbReference type="InterPro" id="IPR004875">
    <property type="entry name" value="DDE_SF_endonuclease_dom"/>
</dbReference>
<dbReference type="EMBL" id="CAKOFQ010007283">
    <property type="protein sequence ID" value="CAH1997371.1"/>
    <property type="molecule type" value="Genomic_DNA"/>
</dbReference>
<evidence type="ECO:0000259" key="4">
    <source>
        <dbReference type="PROSITE" id="PS51253"/>
    </source>
</evidence>